<feature type="compositionally biased region" description="Basic and acidic residues" evidence="6">
    <location>
        <begin position="436"/>
        <end position="447"/>
    </location>
</feature>
<evidence type="ECO:0000256" key="4">
    <source>
        <dbReference type="ARBA" id="ARBA00023002"/>
    </source>
</evidence>
<keyword evidence="3" id="KW-0274">FAD</keyword>
<evidence type="ECO:0000256" key="5">
    <source>
        <dbReference type="ARBA" id="ARBA00023033"/>
    </source>
</evidence>
<keyword evidence="9" id="KW-1185">Reference proteome</keyword>
<feature type="domain" description="FAD-binding" evidence="7">
    <location>
        <begin position="8"/>
        <end position="361"/>
    </location>
</feature>
<evidence type="ECO:0000256" key="6">
    <source>
        <dbReference type="SAM" id="MobiDB-lite"/>
    </source>
</evidence>
<evidence type="ECO:0000256" key="1">
    <source>
        <dbReference type="ARBA" id="ARBA00007992"/>
    </source>
</evidence>
<dbReference type="Gene3D" id="3.50.50.60">
    <property type="entry name" value="FAD/NAD(P)-binding domain"/>
    <property type="match status" value="1"/>
</dbReference>
<dbReference type="InterPro" id="IPR036188">
    <property type="entry name" value="FAD/NAD-bd_sf"/>
</dbReference>
<gene>
    <name evidence="8" type="ORF">PV05_07821</name>
</gene>
<dbReference type="HOGENOM" id="CLU_009665_19_3_1"/>
<dbReference type="STRING" id="348802.A0A0D2EWD5"/>
<reference evidence="8 9" key="1">
    <citation type="submission" date="2015-01" db="EMBL/GenBank/DDBJ databases">
        <title>The Genome Sequence of Exophiala xenobiotica CBS118157.</title>
        <authorList>
            <consortium name="The Broad Institute Genomics Platform"/>
            <person name="Cuomo C."/>
            <person name="de Hoog S."/>
            <person name="Gorbushina A."/>
            <person name="Stielow B."/>
            <person name="Teixiera M."/>
            <person name="Abouelleil A."/>
            <person name="Chapman S.B."/>
            <person name="Priest M."/>
            <person name="Young S.K."/>
            <person name="Wortman J."/>
            <person name="Nusbaum C."/>
            <person name="Birren B."/>
        </authorList>
    </citation>
    <scope>NUCLEOTIDE SEQUENCE [LARGE SCALE GENOMIC DNA]</scope>
    <source>
        <strain evidence="8 9">CBS 118157</strain>
    </source>
</reference>
<dbReference type="EMBL" id="KN847321">
    <property type="protein sequence ID" value="KIW52159.1"/>
    <property type="molecule type" value="Genomic_DNA"/>
</dbReference>
<evidence type="ECO:0000313" key="9">
    <source>
        <dbReference type="Proteomes" id="UP000054342"/>
    </source>
</evidence>
<feature type="compositionally biased region" description="Polar residues" evidence="6">
    <location>
        <begin position="448"/>
        <end position="460"/>
    </location>
</feature>
<protein>
    <recommendedName>
        <fullName evidence="7">FAD-binding domain-containing protein</fullName>
    </recommendedName>
</protein>
<dbReference type="Pfam" id="PF01494">
    <property type="entry name" value="FAD_binding_3"/>
    <property type="match status" value="1"/>
</dbReference>
<dbReference type="PRINTS" id="PR00420">
    <property type="entry name" value="RNGMNOXGNASE"/>
</dbReference>
<name>A0A0D2EWD5_9EURO</name>
<dbReference type="RefSeq" id="XP_013312742.1">
    <property type="nucleotide sequence ID" value="XM_013457288.1"/>
</dbReference>
<comment type="similarity">
    <text evidence="1">Belongs to the paxM FAD-dependent monooxygenase family.</text>
</comment>
<proteinExistence type="inferred from homology"/>
<evidence type="ECO:0000256" key="3">
    <source>
        <dbReference type="ARBA" id="ARBA00022827"/>
    </source>
</evidence>
<dbReference type="SUPFAM" id="SSF51905">
    <property type="entry name" value="FAD/NAD(P)-binding domain"/>
    <property type="match status" value="1"/>
</dbReference>
<keyword evidence="5" id="KW-0503">Monooxygenase</keyword>
<dbReference type="PANTHER" id="PTHR13789:SF147">
    <property type="entry name" value="PUTATIVE (AFU_ORTHOLOGUE AFUA_2G01950)-RELATED"/>
    <property type="match status" value="1"/>
</dbReference>
<dbReference type="GeneID" id="25329729"/>
<feature type="region of interest" description="Disordered" evidence="6">
    <location>
        <begin position="432"/>
        <end position="460"/>
    </location>
</feature>
<keyword evidence="2" id="KW-0285">Flavoprotein</keyword>
<evidence type="ECO:0000259" key="7">
    <source>
        <dbReference type="Pfam" id="PF01494"/>
    </source>
</evidence>
<evidence type="ECO:0000313" key="8">
    <source>
        <dbReference type="EMBL" id="KIW52159.1"/>
    </source>
</evidence>
<dbReference type="GO" id="GO:0071949">
    <property type="term" value="F:FAD binding"/>
    <property type="evidence" value="ECO:0007669"/>
    <property type="project" value="InterPro"/>
</dbReference>
<sequence>MRCRMQDLNVLVVGAGIGGLQTALALAKNGHKITVFESVKEFLEVGAGIRVPPNSSRLGLAWGVDFDSIKKQISLGNRFVDWKDKILLDIPFDDVEDRYGAPYYFVHRADLINALARAVDKHPNITLKMNTKVIEYDFESPALKTADGQWHKGDLIICADGIKSAVRNEINGSPIEPVDTGDVAYRILVPAKPLLDDPQTRSLVTNPWAVHWMGPEGHAVGYPLRDGELYNIIIDITHSTDLGTPVGDDEWKSQADNTELVRRFADWCYPVRKLCGLTGQYLKWKLADFDQLQHWVHPSGKVALLGDCSHPMMPYLAQGAAQATEDAATLQAALAHFDNIPDALHAYERQRKPRAAYAARNTRVLQEWLHLYDGPERERRDELMKHDNSQNPIFWADTNRKDWLFGHNACQLVQDDDMIIPDLPPYPAAEASVYTGKDRKPVAEKKPNTAQKCSENGSVK</sequence>
<dbReference type="GO" id="GO:0004497">
    <property type="term" value="F:monooxygenase activity"/>
    <property type="evidence" value="ECO:0007669"/>
    <property type="project" value="UniProtKB-KW"/>
</dbReference>
<dbReference type="OrthoDB" id="16820at2759"/>
<dbReference type="InterPro" id="IPR002938">
    <property type="entry name" value="FAD-bd"/>
</dbReference>
<dbReference type="AlphaFoldDB" id="A0A0D2EWD5"/>
<evidence type="ECO:0000256" key="2">
    <source>
        <dbReference type="ARBA" id="ARBA00022630"/>
    </source>
</evidence>
<dbReference type="InterPro" id="IPR050493">
    <property type="entry name" value="FAD-dep_Monooxygenase_BioMet"/>
</dbReference>
<accession>A0A0D2EWD5</accession>
<dbReference type="EMBL" id="KN847321">
    <property type="protein sequence ID" value="KIW52158.1"/>
    <property type="molecule type" value="Genomic_DNA"/>
</dbReference>
<dbReference type="RefSeq" id="XP_013312743.1">
    <property type="nucleotide sequence ID" value="XM_013457289.1"/>
</dbReference>
<organism evidence="8 9">
    <name type="scientific">Exophiala xenobiotica</name>
    <dbReference type="NCBI Taxonomy" id="348802"/>
    <lineage>
        <taxon>Eukaryota</taxon>
        <taxon>Fungi</taxon>
        <taxon>Dikarya</taxon>
        <taxon>Ascomycota</taxon>
        <taxon>Pezizomycotina</taxon>
        <taxon>Eurotiomycetes</taxon>
        <taxon>Chaetothyriomycetidae</taxon>
        <taxon>Chaetothyriales</taxon>
        <taxon>Herpotrichiellaceae</taxon>
        <taxon>Exophiala</taxon>
    </lineage>
</organism>
<dbReference type="PANTHER" id="PTHR13789">
    <property type="entry name" value="MONOOXYGENASE"/>
    <property type="match status" value="1"/>
</dbReference>
<dbReference type="Proteomes" id="UP000054342">
    <property type="component" value="Unassembled WGS sequence"/>
</dbReference>
<keyword evidence="4" id="KW-0560">Oxidoreductase</keyword>
<dbReference type="SUPFAM" id="SSF54373">
    <property type="entry name" value="FAD-linked reductases, C-terminal domain"/>
    <property type="match status" value="1"/>
</dbReference>